<feature type="compositionally biased region" description="Low complexity" evidence="1">
    <location>
        <begin position="70"/>
        <end position="92"/>
    </location>
</feature>
<protein>
    <submittedName>
        <fullName evidence="2">Uncharacterized protein</fullName>
    </submittedName>
</protein>
<dbReference type="Proteomes" id="UP000238413">
    <property type="component" value="Chromosome"/>
</dbReference>
<dbReference type="EMBL" id="CP026652">
    <property type="protein sequence ID" value="AVH60692.1"/>
    <property type="molecule type" value="Genomic_DNA"/>
</dbReference>
<keyword evidence="3" id="KW-1185">Reference proteome</keyword>
<feature type="region of interest" description="Disordered" evidence="1">
    <location>
        <begin position="37"/>
        <end position="100"/>
    </location>
</feature>
<organism evidence="2 3">
    <name type="scientific">Streptomyces dengpaensis</name>
    <dbReference type="NCBI Taxonomy" id="2049881"/>
    <lineage>
        <taxon>Bacteria</taxon>
        <taxon>Bacillati</taxon>
        <taxon>Actinomycetota</taxon>
        <taxon>Actinomycetes</taxon>
        <taxon>Kitasatosporales</taxon>
        <taxon>Streptomycetaceae</taxon>
        <taxon>Streptomyces</taxon>
    </lineage>
</organism>
<evidence type="ECO:0000256" key="1">
    <source>
        <dbReference type="SAM" id="MobiDB-lite"/>
    </source>
</evidence>
<feature type="compositionally biased region" description="Basic and acidic residues" evidence="1">
    <location>
        <begin position="37"/>
        <end position="46"/>
    </location>
</feature>
<feature type="compositionally biased region" description="Pro residues" evidence="1">
    <location>
        <begin position="54"/>
        <end position="69"/>
    </location>
</feature>
<gene>
    <name evidence="2" type="ORF">C4B68_38605</name>
</gene>
<accession>A0ABN5IBY4</accession>
<sequence length="100" mass="10593">MIADVRLLNRMEFVAETLRAALEALPAAAPDWLEQTMAERETDWHTHAAAVTAPQPPPSPDTTSPPPPSTSSASTPGDKATAPKPRAPPTRADSSSTPRK</sequence>
<evidence type="ECO:0000313" key="2">
    <source>
        <dbReference type="EMBL" id="AVH60692.1"/>
    </source>
</evidence>
<reference evidence="2 3" key="1">
    <citation type="submission" date="2018-02" db="EMBL/GenBank/DDBJ databases">
        <title>Complete genome sequence of Streptomyces dengpaensis, the producer of angucyclines.</title>
        <authorList>
            <person name="Yumei L."/>
        </authorList>
    </citation>
    <scope>NUCLEOTIDE SEQUENCE [LARGE SCALE GENOMIC DNA]</scope>
    <source>
        <strain evidence="2 3">XZHG99</strain>
    </source>
</reference>
<name>A0ABN5IBY4_9ACTN</name>
<proteinExistence type="predicted"/>
<evidence type="ECO:0000313" key="3">
    <source>
        <dbReference type="Proteomes" id="UP000238413"/>
    </source>
</evidence>